<protein>
    <recommendedName>
        <fullName evidence="3">DUF1573 domain-containing protein</fullName>
    </recommendedName>
</protein>
<gene>
    <name evidence="1" type="ORF">A3D67_01180</name>
</gene>
<reference evidence="1 2" key="1">
    <citation type="journal article" date="2016" name="Nat. Commun.">
        <title>Thousands of microbial genomes shed light on interconnected biogeochemical processes in an aquifer system.</title>
        <authorList>
            <person name="Anantharaman K."/>
            <person name="Brown C.T."/>
            <person name="Hug L.A."/>
            <person name="Sharon I."/>
            <person name="Castelle C.J."/>
            <person name="Probst A.J."/>
            <person name="Thomas B.C."/>
            <person name="Singh A."/>
            <person name="Wilkins M.J."/>
            <person name="Karaoz U."/>
            <person name="Brodie E.L."/>
            <person name="Williams K.H."/>
            <person name="Hubbard S.S."/>
            <person name="Banfield J.F."/>
        </authorList>
    </citation>
    <scope>NUCLEOTIDE SEQUENCE [LARGE SCALE GENOMIC DNA]</scope>
</reference>
<evidence type="ECO:0008006" key="3">
    <source>
        <dbReference type="Google" id="ProtNLM"/>
    </source>
</evidence>
<dbReference type="Gene3D" id="2.60.40.10">
    <property type="entry name" value="Immunoglobulins"/>
    <property type="match status" value="1"/>
</dbReference>
<name>A0A1G2DAY7_9BACT</name>
<evidence type="ECO:0000313" key="2">
    <source>
        <dbReference type="Proteomes" id="UP000178099"/>
    </source>
</evidence>
<dbReference type="AlphaFoldDB" id="A0A1G2DAY7"/>
<dbReference type="EMBL" id="MHLN01000032">
    <property type="protein sequence ID" value="OGZ10799.1"/>
    <property type="molecule type" value="Genomic_DNA"/>
</dbReference>
<dbReference type="InterPro" id="IPR011467">
    <property type="entry name" value="DUF1573"/>
</dbReference>
<proteinExistence type="predicted"/>
<dbReference type="Proteomes" id="UP000178099">
    <property type="component" value="Unassembled WGS sequence"/>
</dbReference>
<sequence length="168" mass="17380">MKHTQLLVPGAILVLLASGLAYMARDKGGVDSPTATSNGASVLTANETDFDFGTIKMSDGKVTHSFEVANVGSAPIMVTSVYTSCMCTTALVTDAGGKESGPFGMPGHTSPYTEILIGIGETARVVAVFDPAAHGPSGVGLADRSIYLETNSAQTPRVELKFKALVTR</sequence>
<organism evidence="1 2">
    <name type="scientific">Candidatus Lloydbacteria bacterium RIFCSPHIGHO2_02_FULL_51_22</name>
    <dbReference type="NCBI Taxonomy" id="1798663"/>
    <lineage>
        <taxon>Bacteria</taxon>
        <taxon>Candidatus Lloydiibacteriota</taxon>
    </lineage>
</organism>
<dbReference type="PANTHER" id="PTHR37833:SF1">
    <property type="entry name" value="SIGNAL PEPTIDE PROTEIN"/>
    <property type="match status" value="1"/>
</dbReference>
<dbReference type="PANTHER" id="PTHR37833">
    <property type="entry name" value="LIPOPROTEIN-RELATED"/>
    <property type="match status" value="1"/>
</dbReference>
<evidence type="ECO:0000313" key="1">
    <source>
        <dbReference type="EMBL" id="OGZ10799.1"/>
    </source>
</evidence>
<accession>A0A1G2DAY7</accession>
<dbReference type="InterPro" id="IPR013783">
    <property type="entry name" value="Ig-like_fold"/>
</dbReference>
<comment type="caution">
    <text evidence="1">The sequence shown here is derived from an EMBL/GenBank/DDBJ whole genome shotgun (WGS) entry which is preliminary data.</text>
</comment>
<dbReference type="Pfam" id="PF07610">
    <property type="entry name" value="DUF1573"/>
    <property type="match status" value="1"/>
</dbReference>